<dbReference type="Proteomes" id="UP000005237">
    <property type="component" value="Unassembled WGS sequence"/>
</dbReference>
<sequence length="183" mass="19929">MALLLQCFVCFEKNCVNVIFQTKLVIKGTPDSQKTSHLLTMKLLLVLCALIAVVAANSYGNNGNNNAYSAVATPYYGPVAWDSPFYKPHHRRHHGRHGRHGKHGHHHHSDSSDSDSSSGSYEDDYYYYLPASYNRPVYGGHAQADPVNYGAASNDAPASSAYGSPSNDSPATSYGTANTYGRK</sequence>
<dbReference type="EnsemblMetazoa" id="CJA13647.1">
    <property type="protein sequence ID" value="CJA13647.1"/>
    <property type="gene ID" value="WBGene00132851"/>
</dbReference>
<feature type="compositionally biased region" description="Basic residues" evidence="1">
    <location>
        <begin position="87"/>
        <end position="108"/>
    </location>
</feature>
<accession>A0A8R1DY39</accession>
<proteinExistence type="predicted"/>
<evidence type="ECO:0000256" key="2">
    <source>
        <dbReference type="SAM" id="Phobius"/>
    </source>
</evidence>
<feature type="transmembrane region" description="Helical" evidence="2">
    <location>
        <begin position="39"/>
        <end position="59"/>
    </location>
</feature>
<reference evidence="3" key="2">
    <citation type="submission" date="2022-06" db="UniProtKB">
        <authorList>
            <consortium name="EnsemblMetazoa"/>
        </authorList>
    </citation>
    <scope>IDENTIFICATION</scope>
    <source>
        <strain evidence="3">DF5081</strain>
    </source>
</reference>
<name>A0A8R1DY39_CAEJA</name>
<keyword evidence="4" id="KW-1185">Reference proteome</keyword>
<organism evidence="3 4">
    <name type="scientific">Caenorhabditis japonica</name>
    <dbReference type="NCBI Taxonomy" id="281687"/>
    <lineage>
        <taxon>Eukaryota</taxon>
        <taxon>Metazoa</taxon>
        <taxon>Ecdysozoa</taxon>
        <taxon>Nematoda</taxon>
        <taxon>Chromadorea</taxon>
        <taxon>Rhabditida</taxon>
        <taxon>Rhabditina</taxon>
        <taxon>Rhabditomorpha</taxon>
        <taxon>Rhabditoidea</taxon>
        <taxon>Rhabditidae</taxon>
        <taxon>Peloderinae</taxon>
        <taxon>Caenorhabditis</taxon>
    </lineage>
</organism>
<reference evidence="4" key="1">
    <citation type="submission" date="2010-08" db="EMBL/GenBank/DDBJ databases">
        <authorList>
            <consortium name="Caenorhabditis japonica Sequencing Consortium"/>
            <person name="Wilson R.K."/>
        </authorList>
    </citation>
    <scope>NUCLEOTIDE SEQUENCE [LARGE SCALE GENOMIC DNA]</scope>
    <source>
        <strain evidence="4">DF5081</strain>
    </source>
</reference>
<evidence type="ECO:0000256" key="1">
    <source>
        <dbReference type="SAM" id="MobiDB-lite"/>
    </source>
</evidence>
<evidence type="ECO:0000313" key="4">
    <source>
        <dbReference type="Proteomes" id="UP000005237"/>
    </source>
</evidence>
<protein>
    <submittedName>
        <fullName evidence="3">Uncharacterized protein</fullName>
    </submittedName>
</protein>
<keyword evidence="2" id="KW-1133">Transmembrane helix</keyword>
<feature type="region of interest" description="Disordered" evidence="1">
    <location>
        <begin position="142"/>
        <end position="183"/>
    </location>
</feature>
<feature type="compositionally biased region" description="Polar residues" evidence="1">
    <location>
        <begin position="161"/>
        <end position="183"/>
    </location>
</feature>
<keyword evidence="2" id="KW-0472">Membrane</keyword>
<keyword evidence="2" id="KW-0812">Transmembrane</keyword>
<feature type="region of interest" description="Disordered" evidence="1">
    <location>
        <begin position="87"/>
        <end position="120"/>
    </location>
</feature>
<dbReference type="AlphaFoldDB" id="A0A8R1DY39"/>
<evidence type="ECO:0000313" key="3">
    <source>
        <dbReference type="EnsemblMetazoa" id="CJA13647.1"/>
    </source>
</evidence>